<dbReference type="RefSeq" id="WP_014659998.1">
    <property type="nucleotide sequence ID" value="NC_017735.1"/>
</dbReference>
<evidence type="ECO:0000313" key="9">
    <source>
        <dbReference type="Proteomes" id="UP000005013"/>
    </source>
</evidence>
<evidence type="ECO:0000313" key="8">
    <source>
        <dbReference type="EMBL" id="AFI06519.1"/>
    </source>
</evidence>
<sequence length="452" mass="51705">MQQSMNKWGTYGVDVAKPLRLEEEPNTPINTPFYSHINSSTQDNREPLTKNIKSNSSDNSQEYNNSIDNNSLFNNAINNNEDYSIDNDNETPKEETTTDKEILEQEKQNLIQKALSKVILNKKVKQTFETPMIFESVRDANTILKVERKIGDYLILIASFFFLTTLTLIILIIFLLPLKEKDPYLVTFANSTENFALIQKANSSITANKALVRQLLGAYILNRELINRIDDKERQEIVREQSSNEVWQTFENLVAHENSIYTNEKLTRNVKIVNIALIKKGYANADVEVTLYDTGIVKSIKRYRIIVGYTFEPIEIDFVSMPKNPTGFQVYGYSITEIAVIKELDKENQVENPNSNQSKINYKNNNETNQVNDYGYKQDKQGDSLEPNHSSIAPKTKTLEPNQNNVNNQKDLLKQESVNDPNLPKQEKSHSTPLSPNLSIQSNLPNPFKVVQ</sequence>
<dbReference type="CDD" id="cd16424">
    <property type="entry name" value="VirB8"/>
    <property type="match status" value="1"/>
</dbReference>
<dbReference type="Proteomes" id="UP000005013">
    <property type="component" value="Chromosome"/>
</dbReference>
<evidence type="ECO:0000256" key="5">
    <source>
        <dbReference type="SAM" id="MobiDB-lite"/>
    </source>
</evidence>
<evidence type="ECO:0000256" key="6">
    <source>
        <dbReference type="SAM" id="Phobius"/>
    </source>
</evidence>
<dbReference type="PATRIC" id="fig|1163745.3.peg.1614"/>
<feature type="compositionally biased region" description="Polar residues" evidence="5">
    <location>
        <begin position="431"/>
        <end position="445"/>
    </location>
</feature>
<dbReference type="KEGG" id="hcm:HCD_07660"/>
<keyword evidence="2 6" id="KW-0812">Transmembrane</keyword>
<dbReference type="Pfam" id="PF04335">
    <property type="entry name" value="VirB8"/>
    <property type="match status" value="1"/>
</dbReference>
<dbReference type="OrthoDB" id="5353980at2"/>
<dbReference type="SUPFAM" id="SSF54427">
    <property type="entry name" value="NTF2-like"/>
    <property type="match status" value="1"/>
</dbReference>
<comment type="subcellular location">
    <subcellularLocation>
        <location evidence="1">Membrane</location>
        <topology evidence="1">Single-pass membrane protein</topology>
    </subcellularLocation>
</comment>
<feature type="domain" description="Bacterial virulence protein VirB8" evidence="7">
    <location>
        <begin position="154"/>
        <end position="337"/>
    </location>
</feature>
<accession>I0EUA0</accession>
<gene>
    <name evidence="8" type="ordered locus">HCD_07660</name>
</gene>
<dbReference type="Gene3D" id="3.10.450.230">
    <property type="entry name" value="VirB8 protein"/>
    <property type="match status" value="1"/>
</dbReference>
<feature type="compositionally biased region" description="Low complexity" evidence="5">
    <location>
        <begin position="64"/>
        <end position="80"/>
    </location>
</feature>
<dbReference type="eggNOG" id="COG3736">
    <property type="taxonomic scope" value="Bacteria"/>
</dbReference>
<dbReference type="AlphaFoldDB" id="I0EUA0"/>
<evidence type="ECO:0000256" key="3">
    <source>
        <dbReference type="ARBA" id="ARBA00022989"/>
    </source>
</evidence>
<keyword evidence="4 6" id="KW-0472">Membrane</keyword>
<evidence type="ECO:0000256" key="4">
    <source>
        <dbReference type="ARBA" id="ARBA00023136"/>
    </source>
</evidence>
<feature type="region of interest" description="Disordered" evidence="5">
    <location>
        <begin position="24"/>
        <end position="98"/>
    </location>
</feature>
<feature type="compositionally biased region" description="Polar residues" evidence="5">
    <location>
        <begin position="350"/>
        <end position="372"/>
    </location>
</feature>
<dbReference type="EMBL" id="CP003481">
    <property type="protein sequence ID" value="AFI06519.1"/>
    <property type="molecule type" value="Genomic_DNA"/>
</dbReference>
<dbReference type="GO" id="GO:0016020">
    <property type="term" value="C:membrane"/>
    <property type="evidence" value="ECO:0007669"/>
    <property type="project" value="UniProtKB-SubCell"/>
</dbReference>
<organism evidence="8 9">
    <name type="scientific">Helicobacter cetorum (strain ATCC BAA-540 / CCUG 52418 / MIT 99-5656)</name>
    <dbReference type="NCBI Taxonomy" id="1163745"/>
    <lineage>
        <taxon>Bacteria</taxon>
        <taxon>Pseudomonadati</taxon>
        <taxon>Campylobacterota</taxon>
        <taxon>Epsilonproteobacteria</taxon>
        <taxon>Campylobacterales</taxon>
        <taxon>Helicobacteraceae</taxon>
        <taxon>Helicobacter</taxon>
    </lineage>
</organism>
<dbReference type="HOGENOM" id="CLU_632781_0_0_7"/>
<feature type="compositionally biased region" description="Polar residues" evidence="5">
    <location>
        <begin position="27"/>
        <end position="42"/>
    </location>
</feature>
<feature type="compositionally biased region" description="Polar residues" evidence="5">
    <location>
        <begin position="387"/>
        <end position="420"/>
    </location>
</feature>
<feature type="compositionally biased region" description="Polar residues" evidence="5">
    <location>
        <begin position="51"/>
        <end position="63"/>
    </location>
</feature>
<dbReference type="InterPro" id="IPR007430">
    <property type="entry name" value="VirB8"/>
</dbReference>
<evidence type="ECO:0000256" key="1">
    <source>
        <dbReference type="ARBA" id="ARBA00004167"/>
    </source>
</evidence>
<protein>
    <submittedName>
        <fullName evidence="8">Type IV secretion system protein virB8</fullName>
    </submittedName>
</protein>
<dbReference type="InterPro" id="IPR032710">
    <property type="entry name" value="NTF2-like_dom_sf"/>
</dbReference>
<proteinExistence type="predicted"/>
<evidence type="ECO:0000259" key="7">
    <source>
        <dbReference type="Pfam" id="PF04335"/>
    </source>
</evidence>
<dbReference type="STRING" id="1163745.HCD_07660"/>
<name>I0EUA0_HELCM</name>
<evidence type="ECO:0000256" key="2">
    <source>
        <dbReference type="ARBA" id="ARBA00022692"/>
    </source>
</evidence>
<feature type="region of interest" description="Disordered" evidence="5">
    <location>
        <begin position="349"/>
        <end position="452"/>
    </location>
</feature>
<feature type="transmembrane region" description="Helical" evidence="6">
    <location>
        <begin position="153"/>
        <end position="176"/>
    </location>
</feature>
<keyword evidence="3 6" id="KW-1133">Transmembrane helix</keyword>
<keyword evidence="9" id="KW-1185">Reference proteome</keyword>
<reference evidence="8 9" key="1">
    <citation type="journal article" date="2013" name="PLoS ONE">
        <title>Sequence Divergence and Conservation in Genomes ofHelicobacter cetorum Strains from a Dolphin and a Whale.</title>
        <authorList>
            <person name="Kersulyte D."/>
            <person name="Rossi M."/>
            <person name="Berg D.E."/>
        </authorList>
    </citation>
    <scope>NUCLEOTIDE SEQUENCE [LARGE SCALE GENOMIC DNA]</scope>
    <source>
        <strain evidence="8 9">MIT 99-5656</strain>
    </source>
</reference>